<proteinExistence type="predicted"/>
<evidence type="ECO:0000313" key="2">
    <source>
        <dbReference type="EMBL" id="CAL5228713.1"/>
    </source>
</evidence>
<dbReference type="InterPro" id="IPR032675">
    <property type="entry name" value="LRR_dom_sf"/>
</dbReference>
<dbReference type="EMBL" id="CAXHTA020000019">
    <property type="protein sequence ID" value="CAL5228713.1"/>
    <property type="molecule type" value="Genomic_DNA"/>
</dbReference>
<dbReference type="Gene3D" id="3.80.10.10">
    <property type="entry name" value="Ribonuclease Inhibitor"/>
    <property type="match status" value="1"/>
</dbReference>
<accession>A0ABP1GEN4</accession>
<reference evidence="2 3" key="1">
    <citation type="submission" date="2024-06" db="EMBL/GenBank/DDBJ databases">
        <authorList>
            <person name="Kraege A."/>
            <person name="Thomma B."/>
        </authorList>
    </citation>
    <scope>NUCLEOTIDE SEQUENCE [LARGE SCALE GENOMIC DNA]</scope>
</reference>
<protein>
    <submittedName>
        <fullName evidence="2">G11896 protein</fullName>
    </submittedName>
</protein>
<name>A0ABP1GEN4_9CHLO</name>
<evidence type="ECO:0000313" key="3">
    <source>
        <dbReference type="Proteomes" id="UP001497392"/>
    </source>
</evidence>
<dbReference type="SUPFAM" id="SSF52047">
    <property type="entry name" value="RNI-like"/>
    <property type="match status" value="1"/>
</dbReference>
<comment type="caution">
    <text evidence="2">The sequence shown here is derived from an EMBL/GenBank/DDBJ whole genome shotgun (WGS) entry which is preliminary data.</text>
</comment>
<organism evidence="2 3">
    <name type="scientific">Coccomyxa viridis</name>
    <dbReference type="NCBI Taxonomy" id="1274662"/>
    <lineage>
        <taxon>Eukaryota</taxon>
        <taxon>Viridiplantae</taxon>
        <taxon>Chlorophyta</taxon>
        <taxon>core chlorophytes</taxon>
        <taxon>Trebouxiophyceae</taxon>
        <taxon>Trebouxiophyceae incertae sedis</taxon>
        <taxon>Coccomyxaceae</taxon>
        <taxon>Coccomyxa</taxon>
    </lineage>
</organism>
<comment type="subcellular location">
    <subcellularLocation>
        <location evidence="1">Cytoplasm</location>
        <location evidence="1">Cytoskeleton</location>
        <location evidence="1">Cilium axoneme</location>
    </subcellularLocation>
</comment>
<sequence length="221" mass="25062">MVKGVLEQCHKLIVLLLMSRVDLFTDLDKLLSHTPNALCILQLDHWELSHKVLFRLGHALPHLQDENTSHPWEGFPQLKILKLDWLRRTTWKSIQPFRSRLLYLSCHGCASMDDGVCRGLDSCLALDLSLTSVSDAGLQTLLDKGAPHLKLLLLNTKLGNLWCDGQWTPAMLERMQYQRKFKVIETAGYGTTGAAVEDSLREAFRDSPQVLKYAAKYPVQP</sequence>
<keyword evidence="3" id="KW-1185">Reference proteome</keyword>
<dbReference type="Proteomes" id="UP001497392">
    <property type="component" value="Unassembled WGS sequence"/>
</dbReference>
<evidence type="ECO:0000256" key="1">
    <source>
        <dbReference type="ARBA" id="ARBA00004430"/>
    </source>
</evidence>
<gene>
    <name evidence="2" type="primary">g11896</name>
    <name evidence="2" type="ORF">VP750_LOCUS10619</name>
</gene>